<reference evidence="1 2" key="1">
    <citation type="journal article" date="2015" name="Genome Biol. Evol.">
        <title>Phylogenomic analyses indicate that early fungi evolved digesting cell walls of algal ancestors of land plants.</title>
        <authorList>
            <person name="Chang Y."/>
            <person name="Wang S."/>
            <person name="Sekimoto S."/>
            <person name="Aerts A.L."/>
            <person name="Choi C."/>
            <person name="Clum A."/>
            <person name="LaButti K.M."/>
            <person name="Lindquist E.A."/>
            <person name="Yee Ngan C."/>
            <person name="Ohm R.A."/>
            <person name="Salamov A.A."/>
            <person name="Grigoriev I.V."/>
            <person name="Spatafora J.W."/>
            <person name="Berbee M.L."/>
        </authorList>
    </citation>
    <scope>NUCLEOTIDE SEQUENCE [LARGE SCALE GENOMIC DNA]</scope>
    <source>
        <strain evidence="1 2">NRRL 28638</strain>
    </source>
</reference>
<evidence type="ECO:0000313" key="1">
    <source>
        <dbReference type="EMBL" id="KXN73146.1"/>
    </source>
</evidence>
<sequence length="234" mass="27609">MVYKILSNLKENCYFKSLNFLHNLKTSYLDDIWDTIAFIDKGEHNHCTWFYNSIDLLGNSDIKDYNKIYELFDTRKHNLNPCKSADRDRISKDVVDRYRYSAWYCCSPVLSNDVLLNTDYYYARDEMYSSHMGDEALICESFDFKGKDLIKCTEFNESFFCDFKNNLNTDLNGKVYEIENNLTLRDSYKILKNVLNITDEPFNPKYSYDIKVTVESSPDEGLSLQNPFPLPQEE</sequence>
<name>A0A137PDR7_CONC2</name>
<evidence type="ECO:0000313" key="2">
    <source>
        <dbReference type="Proteomes" id="UP000070444"/>
    </source>
</evidence>
<protein>
    <submittedName>
        <fullName evidence="1">Uncharacterized protein</fullName>
    </submittedName>
</protein>
<dbReference type="Proteomes" id="UP000070444">
    <property type="component" value="Unassembled WGS sequence"/>
</dbReference>
<dbReference type="EMBL" id="KQ964440">
    <property type="protein sequence ID" value="KXN73146.1"/>
    <property type="molecule type" value="Genomic_DNA"/>
</dbReference>
<proteinExistence type="predicted"/>
<keyword evidence="2" id="KW-1185">Reference proteome</keyword>
<accession>A0A137PDR7</accession>
<dbReference type="AlphaFoldDB" id="A0A137PDR7"/>
<organism evidence="1 2">
    <name type="scientific">Conidiobolus coronatus (strain ATCC 28846 / CBS 209.66 / NRRL 28638)</name>
    <name type="common">Delacroixia coronata</name>
    <dbReference type="NCBI Taxonomy" id="796925"/>
    <lineage>
        <taxon>Eukaryota</taxon>
        <taxon>Fungi</taxon>
        <taxon>Fungi incertae sedis</taxon>
        <taxon>Zoopagomycota</taxon>
        <taxon>Entomophthoromycotina</taxon>
        <taxon>Entomophthoromycetes</taxon>
        <taxon>Entomophthorales</taxon>
        <taxon>Ancylistaceae</taxon>
        <taxon>Conidiobolus</taxon>
    </lineage>
</organism>
<gene>
    <name evidence="1" type="ORF">CONCODRAFT_3808</name>
</gene>